<gene>
    <name evidence="1" type="ORF">BpHYR1_014898</name>
</gene>
<name>A0A3M7R9A5_BRAPC</name>
<keyword evidence="2" id="KW-1185">Reference proteome</keyword>
<evidence type="ECO:0000313" key="2">
    <source>
        <dbReference type="Proteomes" id="UP000276133"/>
    </source>
</evidence>
<dbReference type="EMBL" id="REGN01003923">
    <property type="protein sequence ID" value="RNA20090.1"/>
    <property type="molecule type" value="Genomic_DNA"/>
</dbReference>
<organism evidence="1 2">
    <name type="scientific">Brachionus plicatilis</name>
    <name type="common">Marine rotifer</name>
    <name type="synonym">Brachionus muelleri</name>
    <dbReference type="NCBI Taxonomy" id="10195"/>
    <lineage>
        <taxon>Eukaryota</taxon>
        <taxon>Metazoa</taxon>
        <taxon>Spiralia</taxon>
        <taxon>Gnathifera</taxon>
        <taxon>Rotifera</taxon>
        <taxon>Eurotatoria</taxon>
        <taxon>Monogononta</taxon>
        <taxon>Pseudotrocha</taxon>
        <taxon>Ploima</taxon>
        <taxon>Brachionidae</taxon>
        <taxon>Brachionus</taxon>
    </lineage>
</organism>
<dbReference type="AlphaFoldDB" id="A0A3M7R9A5"/>
<sequence>MSCFGKRGRKSCKALSKSECAVYAADIFNKDDLETINGNNYLICDSLDQIQSKVCHLYCRGQYAQSGECVRENNIPIMKVNIAVLQILSQSISYFTKWEFYKFI</sequence>
<proteinExistence type="predicted"/>
<evidence type="ECO:0000313" key="1">
    <source>
        <dbReference type="EMBL" id="RNA20090.1"/>
    </source>
</evidence>
<protein>
    <submittedName>
        <fullName evidence="1">Uncharacterized protein</fullName>
    </submittedName>
</protein>
<reference evidence="1 2" key="1">
    <citation type="journal article" date="2018" name="Sci. Rep.">
        <title>Genomic signatures of local adaptation to the degree of environmental predictability in rotifers.</title>
        <authorList>
            <person name="Franch-Gras L."/>
            <person name="Hahn C."/>
            <person name="Garcia-Roger E.M."/>
            <person name="Carmona M.J."/>
            <person name="Serra M."/>
            <person name="Gomez A."/>
        </authorList>
    </citation>
    <scope>NUCLEOTIDE SEQUENCE [LARGE SCALE GENOMIC DNA]</scope>
    <source>
        <strain evidence="1">HYR1</strain>
    </source>
</reference>
<accession>A0A3M7R9A5</accession>
<comment type="caution">
    <text evidence="1">The sequence shown here is derived from an EMBL/GenBank/DDBJ whole genome shotgun (WGS) entry which is preliminary data.</text>
</comment>
<dbReference type="Proteomes" id="UP000276133">
    <property type="component" value="Unassembled WGS sequence"/>
</dbReference>